<keyword evidence="3" id="KW-1185">Reference proteome</keyword>
<dbReference type="RefSeq" id="WP_157522444.1">
    <property type="nucleotide sequence ID" value="NZ_CP066775.1"/>
</dbReference>
<dbReference type="Gene3D" id="2.60.40.3440">
    <property type="match status" value="18"/>
</dbReference>
<dbReference type="Proteomes" id="UP000429232">
    <property type="component" value="Chromosome"/>
</dbReference>
<dbReference type="NCBIfam" id="NF012211">
    <property type="entry name" value="tand_rpt_95"/>
    <property type="match status" value="3"/>
</dbReference>
<dbReference type="Pfam" id="PF20009">
    <property type="entry name" value="GEVED"/>
    <property type="match status" value="1"/>
</dbReference>
<protein>
    <submittedName>
        <fullName evidence="2">Tandem-95 repeat protein</fullName>
    </submittedName>
</protein>
<name>A0A6I4HUT0_9SPHI</name>
<accession>A0A6I4HUT0</accession>
<evidence type="ECO:0000259" key="1">
    <source>
        <dbReference type="Pfam" id="PF20009"/>
    </source>
</evidence>
<dbReference type="Pfam" id="PF13585">
    <property type="entry name" value="CHU_C"/>
    <property type="match status" value="1"/>
</dbReference>
<dbReference type="InterPro" id="IPR026341">
    <property type="entry name" value="T9SS_type_B"/>
</dbReference>
<dbReference type="InterPro" id="IPR045474">
    <property type="entry name" value="GEVED"/>
</dbReference>
<organism evidence="2 3">
    <name type="scientific">Mucilaginibacter ginkgonis</name>
    <dbReference type="NCBI Taxonomy" id="2682091"/>
    <lineage>
        <taxon>Bacteria</taxon>
        <taxon>Pseudomonadati</taxon>
        <taxon>Bacteroidota</taxon>
        <taxon>Sphingobacteriia</taxon>
        <taxon>Sphingobacteriales</taxon>
        <taxon>Sphingobacteriaceae</taxon>
        <taxon>Mucilaginibacter</taxon>
    </lineage>
</organism>
<dbReference type="KEGG" id="mgik:GO620_002375"/>
<evidence type="ECO:0000313" key="3">
    <source>
        <dbReference type="Proteomes" id="UP000429232"/>
    </source>
</evidence>
<evidence type="ECO:0000313" key="2">
    <source>
        <dbReference type="EMBL" id="QQL50322.1"/>
    </source>
</evidence>
<proteinExistence type="predicted"/>
<dbReference type="Gene3D" id="2.60.40.2810">
    <property type="match status" value="5"/>
</dbReference>
<feature type="domain" description="GEVED" evidence="1">
    <location>
        <begin position="436"/>
        <end position="526"/>
    </location>
</feature>
<reference evidence="2 3" key="1">
    <citation type="submission" date="2020-12" db="EMBL/GenBank/DDBJ databases">
        <title>HMF7856_wgs.fasta genome submission.</title>
        <authorList>
            <person name="Kang H."/>
            <person name="Kim H."/>
            <person name="Joh K."/>
        </authorList>
    </citation>
    <scope>NUCLEOTIDE SEQUENCE [LARGE SCALE GENOMIC DNA]</scope>
    <source>
        <strain evidence="2 3">HMF7856</strain>
    </source>
</reference>
<dbReference type="EMBL" id="CP066775">
    <property type="protein sequence ID" value="QQL50322.1"/>
    <property type="molecule type" value="Genomic_DNA"/>
</dbReference>
<gene>
    <name evidence="2" type="ORF">GO620_002375</name>
</gene>
<sequence>MVKRYLLRIVLVCSITTLFFNKVSAQYARSGQADPRLLKSIYWLTFGDVNASYTGDGNTGTTGSTLVSAPNSYLGASTPTQTGNDNVGPSIVAGHYVWKFSPTVTISADISNISFTDPTHTRIRPHTPGVGEGSGSDRLNYLFNPNTPFVTGSGGIPNVGIGGPYGASATLNIKLYVSLKVGPAAADTVSLPYPGMVIADAESMSSPASGEYFSATTPNSLKFQLLSKLFAPSGNYNNSNQPYTDADANNYKLILENSGQKFTIKNTTPTDGSSANGNYGITAVMYVDGAKEIDNITLKGEGSTAVAVGFILPFDLGDAPSSYGFTGNYIDNFAPQTQFPTDGTYSINTTTPQAVLSPLANVYIGTVSSDPTNTPTVDPDGQQIGNVYASVDDSSFVNDESTFTGANKPTMKVNQDGDLTLNVPSVTNGKNVAAKLYCWVDLNSDGKFTQNEEKELVVPSNTSAQSYSFTYANALFKNFIKAGPNYIRLRVTTTTIPNNLSNSDNTTVDPRSQSYVADGETEDYRFDVTGITVSGSVFLDGNGNSDNVVNGTAIGNVASGNTTQQLYAYLANGTASNSVLLQKVAVGVTAPNVGAFSFTGVNTGTFTVAISTVNATIDGTTTLAAVPATLPTPYVPINASYGTNNVGQTTDALQTGTPNLQITVTTPVTSLDVSGIKLGMDRPPVANDDGGGIQTSGTLPITVLTNDTDPEGNTTIDKTKVQLVDPTNAAARGTSYTVGTKGTFTVNPTTGVITFVAAATFNSGNSPASIAYTVKDLAGAESNAATITITYAAGPAAAPDSLKTTIGVAKNQDLRVNDGDPTGTVDVTTTPSHGTAIKQNDNSVTYTPTSGYTGKDSFLYTVTNGTGSSAPTRVDVIVKPVGVADVDSVAAGATTPRAINVTGNDGASGSNTGTTVTGLPATSTKGGTIALANDGKTVNYTPAAGYAGLDTFTYTLTTADGVVSDPITVTVRVKPVGSTDALNTTINASAVVQDVKSNDASRTVSGITVKPVATATTKGGTVAADTNGANILYTTPNNYVGVDAYTYTLVTTDNVVSAPITVGVRIKPVGKPDSVQTAIGTPINNIPVLANDGVSGSAAGIILTKTTDPTKGSVTLNQDNTFTYTPTANATGTDSFTYTLTTSAATGSVASDPVTVFITINANGVPDSYSTPINTTVASTNVKGNDGNAYSAATVTLTNASGTTTATTTKGGTISVNQDQTVSYKPAQDFVGKDTYYYTLTNNGVTTPPILVTVNVQPTGVNDTYVTRTNTPKTNTVKDNDGPSGTTTGVVLALGTTAPTNGNVALNQAGTAFVYTPNNNFAGTDTYTYTLTTADGVSSAQITVTENIISKGADDTDGTIINTPVTKDVKANDGSDNANATVNLPTATTTKGGTVINDGTNKVNYTPPTNFSGIDTYTYTLTTSGSVSAPLTVTVRVKPIGVNDVYSTAVGIPVVNDVKTNDGASANGTTLTVVTQPAHGSVSAPNTANTTFTYTPAAGYVGTDTYTYTLTTADGVVSDPITVTINIVAPTANGSNDADVTRINTPKITNVKANDGATFTNATVTPIATSAKGGTIVNDGNGNLIYTPPANFIGVDTYTYTLTNAGGTPGAPVTVTMAVKPVGVRDVYNTGINIAIPNSVKDNDGPSATGTTVTAVTLPAKGTVVANGTAAAFTYTPNTGYVGTDTYTYTLTTADGVVSDPITVVINIANSGANGTLTGGGTPDADLTLVGTTKTTNVKANDGTNYTSATVTPTATSAKGGSIINDGSGNLAYTPATGFTGIDTYTYTLTNTGGTPTSPITVTVTVRPVGVNDTYSTNTGVAIPNTVKDNDGASATGTTVKVVDPPIYGTVAANTGTNPNTSFTYTPPAGFNGTDTYTYALVTSDGVTSAPITVTIKVTPVGTAGTDDTETTTINTPVTTNVKGNDGPSFTNAVVTPTATTTKGGTAVNDGADKVVYTPPANFSGKDTYTYTLTNTGGTPTAPVTVTVSVKPTGINDTYSTAVGVAVVNDVKVNDGAGANGTTLAVVTQPTHGAISAPNTANTTFTYTPAAGYTGTDTYTYTLTTVDGVVSDPITVTINIVTPGTNGSNDADITPINTAKATNVKANDGTTFANATVTPSTTSTKGGTTVNDGNGNLLYTPPTNFIGKDTYTYTLTNSGGTAGAPVTVTISVKPVGVRDVYNTGINIAVVNNVKDNDGPSATGTTVAAVTQPLHGTVAANGTNTGFTYTPTTGYVGTDTYTYTLTTTDGVVSDPITVVVNIANSGTSGTLTTGGTPDADVTFVGTAKTTNVKANDGTNYTNATVTPTATSTKAGTVTNDGNGNLVYTPAAGFIGIDTYTYTLTNTGGTPTSPITVTIRVRPVGVNDKYSTSTGVAIPNTVKDNDGASATGTTVKVVDPPIYGTVAANTGTNPNTSFTYTPPAGFNGTDTYTYSLITTDGVVSAPITVTITVAPAATVGTDDTEATTINTPVTTNVKGNDGPSFTNAVVTPTATTTKGGTAVNDGADKVVYTPPADYSGKDTYTYTLTNAGGTPTAPVTVTVSVKPTGVRDIYSTAVGVPVVNDVKTNDGAGANGTTLAVITQPAHGSVSAPNTANTTFTYTPTAGYVGTDTYTYTLTTADGVVSDPITVAITIVTPGANGSNDADVTRINTPKVTNVKANDGATFANATVTPSATSAKGGTITNDGNGNLIYTPAVNFIGLDTYTYTLTNAGGTPAAPVTVTMAVKPVGVRDVYNTGINTAVVNNVKDNDGPSAIGTTVAAVTQPLHGTVAANGTNTGFTYTPTTGYVGTDTYTYTLTTTDGVVSDPITVVVNIANSGANGTLTAGGTPDADQTLVGVARTTNVKANDGTNYTNATVTPTASSAKAGTVTNDGSGNLIYTPAAGFTGIDTYTYTLTNAGSTPTSPITVTITVRPVGVNDTYSTTVNTAIANTVKDNDGASATGTTVKVVTPPTYGTVTANTGNTAFTYTPANNYVGADTYSYSLTTADGVTSAPITVTVTVNGKPTGVNDAYTTAINTPIVNDVKANDGAAASTTVAVVTQPAHGTVAANAGNTAFTYTPATGYVGTDTYTYTLTTAGGAVSDPITVTITIINNGIPDNAITTVGTPVTTDVKANDGPNFTNATVTPSPTTTKGGTAVNDGTGKVTYTPPAGFTGKDTYTYTLTNSGGTPTSPVTVNVSVKPVGVNDTYSTAVNTPLVNDVKSNDGASATGTTVAVATAPLHGTVVANGASTNFTYTPATGYVGTDTYTYTLTTADGVISDPISVTITIVTPGANGTPDFDTTPINTAKTTNVKANDGTNFTNATVTPSATSSKGGTVINDGTGNLIYTPPTGFIGKDTYTYTLTNAGSAPTSPIVVTISVKPVGVTDNFATSLNTPVANDVKANDGASATGTTIAVVTQPLHGTVTPNSANTQFAYVPTAGYVGTDTYTYTLTTADGVVSDPITVNITITSVSLTFTKVATSGASAVGDVITYNLVVTNNGAAPITNIRVTDAGADAGSISPATVATLAAGASTTVTAKHTVTAADVAAGSYSNQASVTATDINGNTVSKPKSDNPATPAVDDPTVVPILPKGSISLVKTGVSDYTSVTYTFTVTNTGTVTLNNISLTDALLNITNSPITVQGGLAAGAKTTVTFKYTLTQADRDAAKVTNVASISAVDANNNTITNTATVTNSVPPAPTAMPDPVSTQVGSSVTITPSKNDSQSGAAFVAIEILQQPKHGTLKVNADLTVTYTPDPGYNGPDSFTYRLRDLNGFYTNAAAVAISDGFVNNLTIPNTFTPNGDGINDTFEIIGIENYPSNELIIVNRWGNEVYHKTNYTKEWTGEGLNEGTYYFLLHLKNADGSDLEVIKGYVSLIRNKVN</sequence>
<dbReference type="Pfam" id="PF17963">
    <property type="entry name" value="Big_9"/>
    <property type="match status" value="27"/>
</dbReference>
<dbReference type="NCBIfam" id="TIGR04131">
    <property type="entry name" value="Bac_Flav_CTERM"/>
    <property type="match status" value="1"/>
</dbReference>